<dbReference type="RefSeq" id="XP_009548113.1">
    <property type="nucleotide sequence ID" value="XM_009549818.1"/>
</dbReference>
<dbReference type="PRINTS" id="PR00080">
    <property type="entry name" value="SDRFAMILY"/>
</dbReference>
<dbReference type="PRINTS" id="PR00081">
    <property type="entry name" value="GDHRDH"/>
</dbReference>
<dbReference type="PANTHER" id="PTHR43976:SF16">
    <property type="entry name" value="SHORT-CHAIN DEHYDROGENASE_REDUCTASE FAMILY PROTEIN"/>
    <property type="match status" value="1"/>
</dbReference>
<keyword evidence="5" id="KW-1185">Reference proteome</keyword>
<dbReference type="GeneID" id="20668374"/>
<dbReference type="HOGENOM" id="CLU_010194_2_9_1"/>
<keyword evidence="2" id="KW-0560">Oxidoreductase</keyword>
<protein>
    <submittedName>
        <fullName evidence="4">Uncharacterized protein</fullName>
    </submittedName>
</protein>
<dbReference type="InterPro" id="IPR051911">
    <property type="entry name" value="SDR_oxidoreductase"/>
</dbReference>
<dbReference type="SUPFAM" id="SSF51735">
    <property type="entry name" value="NAD(P)-binding Rossmann-fold domains"/>
    <property type="match status" value="1"/>
</dbReference>
<proteinExistence type="inferred from homology"/>
<dbReference type="InParanoid" id="W4K378"/>
<evidence type="ECO:0000313" key="4">
    <source>
        <dbReference type="EMBL" id="ETW79531.1"/>
    </source>
</evidence>
<dbReference type="Proteomes" id="UP000030671">
    <property type="component" value="Unassembled WGS sequence"/>
</dbReference>
<dbReference type="CDD" id="cd05374">
    <property type="entry name" value="17beta-HSD-like_SDR_c"/>
    <property type="match status" value="1"/>
</dbReference>
<dbReference type="OrthoDB" id="1274115at2759"/>
<dbReference type="InterPro" id="IPR002347">
    <property type="entry name" value="SDR_fam"/>
</dbReference>
<sequence length="292" mass="31117">MSTSFDKVWFVTGASSGLGKQIVLAALRRGDRVIAAVQDISEVQDICSEACKALQLDVTALPDVLKEKARQALSIFGIVDIVVNNAAIALLGSVEELGGEGFLAEYRTNVFGVINVTNAFLPFMREKQGGTIVVIGSRSAWQAGVPMIRPYSSSKAAIHSVAETWSAELAPFKIKVLLVEPGSLRTSSLKRVIATAVQYGAPAIPSYAPFHAEGVKLIHELDGTQPGDPGKAAEVIVDVVRDEGSARGKPWPTLLALGEDAVTVIKKRCQAVIKAMNDWADVSGIEYEKSSL</sequence>
<reference evidence="4 5" key="1">
    <citation type="journal article" date="2012" name="New Phytol.">
        <title>Insight into trade-off between wood decay and parasitism from the genome of a fungal forest pathogen.</title>
        <authorList>
            <person name="Olson A."/>
            <person name="Aerts A."/>
            <person name="Asiegbu F."/>
            <person name="Belbahri L."/>
            <person name="Bouzid O."/>
            <person name="Broberg A."/>
            <person name="Canback B."/>
            <person name="Coutinho P.M."/>
            <person name="Cullen D."/>
            <person name="Dalman K."/>
            <person name="Deflorio G."/>
            <person name="van Diepen L.T."/>
            <person name="Dunand C."/>
            <person name="Duplessis S."/>
            <person name="Durling M."/>
            <person name="Gonthier P."/>
            <person name="Grimwood J."/>
            <person name="Fossdal C.G."/>
            <person name="Hansson D."/>
            <person name="Henrissat B."/>
            <person name="Hietala A."/>
            <person name="Himmelstrand K."/>
            <person name="Hoffmeister D."/>
            <person name="Hogberg N."/>
            <person name="James T.Y."/>
            <person name="Karlsson M."/>
            <person name="Kohler A."/>
            <person name="Kues U."/>
            <person name="Lee Y.H."/>
            <person name="Lin Y.C."/>
            <person name="Lind M."/>
            <person name="Lindquist E."/>
            <person name="Lombard V."/>
            <person name="Lucas S."/>
            <person name="Lunden K."/>
            <person name="Morin E."/>
            <person name="Murat C."/>
            <person name="Park J."/>
            <person name="Raffaello T."/>
            <person name="Rouze P."/>
            <person name="Salamov A."/>
            <person name="Schmutz J."/>
            <person name="Solheim H."/>
            <person name="Stahlberg J."/>
            <person name="Velez H."/>
            <person name="de Vries R.P."/>
            <person name="Wiebenga A."/>
            <person name="Woodward S."/>
            <person name="Yakovlev I."/>
            <person name="Garbelotto M."/>
            <person name="Martin F."/>
            <person name="Grigoriev I.V."/>
            <person name="Stenlid J."/>
        </authorList>
    </citation>
    <scope>NUCLEOTIDE SEQUENCE [LARGE SCALE GENOMIC DNA]</scope>
    <source>
        <strain evidence="4 5">TC 32-1</strain>
    </source>
</reference>
<dbReference type="Pfam" id="PF00106">
    <property type="entry name" value="adh_short"/>
    <property type="match status" value="1"/>
</dbReference>
<comment type="similarity">
    <text evidence="1 3">Belongs to the short-chain dehydrogenases/reductases (SDR) family.</text>
</comment>
<dbReference type="AlphaFoldDB" id="W4K378"/>
<evidence type="ECO:0000313" key="5">
    <source>
        <dbReference type="Proteomes" id="UP000030671"/>
    </source>
</evidence>
<dbReference type="eggNOG" id="KOG1205">
    <property type="taxonomic scope" value="Eukaryota"/>
</dbReference>
<evidence type="ECO:0000256" key="1">
    <source>
        <dbReference type="ARBA" id="ARBA00006484"/>
    </source>
</evidence>
<dbReference type="GO" id="GO:0016491">
    <property type="term" value="F:oxidoreductase activity"/>
    <property type="evidence" value="ECO:0007669"/>
    <property type="project" value="UniProtKB-KW"/>
</dbReference>
<dbReference type="KEGG" id="hir:HETIRDRAFT_171939"/>
<name>W4K378_HETIT</name>
<evidence type="ECO:0000256" key="3">
    <source>
        <dbReference type="RuleBase" id="RU000363"/>
    </source>
</evidence>
<dbReference type="STRING" id="747525.W4K378"/>
<dbReference type="Gene3D" id="3.40.50.720">
    <property type="entry name" value="NAD(P)-binding Rossmann-like Domain"/>
    <property type="match status" value="1"/>
</dbReference>
<accession>W4K378</accession>
<dbReference type="EMBL" id="KI925460">
    <property type="protein sequence ID" value="ETW79531.1"/>
    <property type="molecule type" value="Genomic_DNA"/>
</dbReference>
<dbReference type="InterPro" id="IPR036291">
    <property type="entry name" value="NAD(P)-bd_dom_sf"/>
</dbReference>
<dbReference type="PANTHER" id="PTHR43976">
    <property type="entry name" value="SHORT CHAIN DEHYDROGENASE"/>
    <property type="match status" value="1"/>
</dbReference>
<evidence type="ECO:0000256" key="2">
    <source>
        <dbReference type="ARBA" id="ARBA00023002"/>
    </source>
</evidence>
<gene>
    <name evidence="4" type="ORF">HETIRDRAFT_171939</name>
</gene>
<organism evidence="4 5">
    <name type="scientific">Heterobasidion irregulare (strain TC 32-1)</name>
    <dbReference type="NCBI Taxonomy" id="747525"/>
    <lineage>
        <taxon>Eukaryota</taxon>
        <taxon>Fungi</taxon>
        <taxon>Dikarya</taxon>
        <taxon>Basidiomycota</taxon>
        <taxon>Agaricomycotina</taxon>
        <taxon>Agaricomycetes</taxon>
        <taxon>Russulales</taxon>
        <taxon>Bondarzewiaceae</taxon>
        <taxon>Heterobasidion</taxon>
        <taxon>Heterobasidion annosum species complex</taxon>
    </lineage>
</organism>